<keyword evidence="2" id="KW-1185">Reference proteome</keyword>
<accession>I3TJ48</accession>
<dbReference type="AlphaFoldDB" id="I3TJ48"/>
<sequence length="48" mass="5174">MSTAEPQLPPPRKEPNEATMQAMAELKAGKGVRFDTVADLMADLTAED</sequence>
<name>I3TJ48_TISMK</name>
<dbReference type="RefSeq" id="WP_014744465.1">
    <property type="nucleotide sequence ID" value="NC_017956.1"/>
</dbReference>
<gene>
    <name evidence="1" type="ordered locus">TMO_0947</name>
</gene>
<dbReference type="HOGENOM" id="CLU_3158896_0_0_5"/>
<dbReference type="KEGG" id="tmo:TMO_0947"/>
<organism evidence="1 2">
    <name type="scientific">Tistrella mobilis (strain KA081020-065)</name>
    <dbReference type="NCBI Taxonomy" id="1110502"/>
    <lineage>
        <taxon>Bacteria</taxon>
        <taxon>Pseudomonadati</taxon>
        <taxon>Pseudomonadota</taxon>
        <taxon>Alphaproteobacteria</taxon>
        <taxon>Geminicoccales</taxon>
        <taxon>Geminicoccaceae</taxon>
        <taxon>Tistrella</taxon>
    </lineage>
</organism>
<evidence type="ECO:0000313" key="1">
    <source>
        <dbReference type="EMBL" id="AFK52786.1"/>
    </source>
</evidence>
<protein>
    <submittedName>
        <fullName evidence="1">Addiction module antitoxin, RelB/DinJ family</fullName>
    </submittedName>
</protein>
<proteinExistence type="predicted"/>
<reference evidence="1 2" key="1">
    <citation type="journal article" date="2012" name="J. Am. Chem. Soc.">
        <title>Bacterial biosynthesis and maturation of the didemnin anti-cancer agents.</title>
        <authorList>
            <person name="Xu Y."/>
            <person name="Kersten R.D."/>
            <person name="Nam S.J."/>
            <person name="Lu L."/>
            <person name="Al-Suwailem A.M."/>
            <person name="Zheng H."/>
            <person name="Fenical W."/>
            <person name="Dorrestein P.C."/>
            <person name="Moore B.S."/>
            <person name="Qian P.Y."/>
        </authorList>
    </citation>
    <scope>NUCLEOTIDE SEQUENCE [LARGE SCALE GENOMIC DNA]</scope>
    <source>
        <strain evidence="1 2">KA081020-065</strain>
    </source>
</reference>
<evidence type="ECO:0000313" key="2">
    <source>
        <dbReference type="Proteomes" id="UP000005258"/>
    </source>
</evidence>
<dbReference type="Proteomes" id="UP000005258">
    <property type="component" value="Chromosome"/>
</dbReference>
<dbReference type="EMBL" id="CP003236">
    <property type="protein sequence ID" value="AFK52786.1"/>
    <property type="molecule type" value="Genomic_DNA"/>
</dbReference>